<dbReference type="Proteomes" id="UP000191897">
    <property type="component" value="Unassembled WGS sequence"/>
</dbReference>
<gene>
    <name evidence="1" type="ORF">AGR4C_Cc160180</name>
</gene>
<accession>A0A1S7P7P6</accession>
<protein>
    <submittedName>
        <fullName evidence="1">Uncharacterized protein</fullName>
    </submittedName>
</protein>
<evidence type="ECO:0000313" key="2">
    <source>
        <dbReference type="Proteomes" id="UP000191897"/>
    </source>
</evidence>
<proteinExistence type="predicted"/>
<name>A0A1S7P7P6_AGRTU</name>
<dbReference type="AlphaFoldDB" id="A0A1S7P7P6"/>
<dbReference type="EMBL" id="FBWC01000008">
    <property type="protein sequence ID" value="CUX17295.1"/>
    <property type="molecule type" value="Genomic_DNA"/>
</dbReference>
<organism evidence="1 2">
    <name type="scientific">Agrobacterium tumefaciens str. Kerr 14</name>
    <dbReference type="NCBI Taxonomy" id="1183424"/>
    <lineage>
        <taxon>Bacteria</taxon>
        <taxon>Pseudomonadati</taxon>
        <taxon>Pseudomonadota</taxon>
        <taxon>Alphaproteobacteria</taxon>
        <taxon>Hyphomicrobiales</taxon>
        <taxon>Rhizobiaceae</taxon>
        <taxon>Rhizobium/Agrobacterium group</taxon>
        <taxon>Agrobacterium</taxon>
        <taxon>Agrobacterium tumefaciens complex</taxon>
    </lineage>
</organism>
<reference evidence="1 2" key="1">
    <citation type="submission" date="2016-01" db="EMBL/GenBank/DDBJ databases">
        <authorList>
            <person name="Oliw E.H."/>
        </authorList>
    </citation>
    <scope>NUCLEOTIDE SEQUENCE [LARGE SCALE GENOMIC DNA]</scope>
    <source>
        <strain evidence="1 2">Kerr 14</strain>
    </source>
</reference>
<sequence>MGLLPQHHIEACSIRTPENIRWEDGVALKVTGYFRSLCPIVESVAIDRCIVDHLTSSLISSSKDKEMGKN</sequence>
<evidence type="ECO:0000313" key="1">
    <source>
        <dbReference type="EMBL" id="CUX17295.1"/>
    </source>
</evidence>